<evidence type="ECO:0000256" key="3">
    <source>
        <dbReference type="ARBA" id="ARBA00022679"/>
    </source>
</evidence>
<evidence type="ECO:0000256" key="7">
    <source>
        <dbReference type="ARBA" id="ARBA00047899"/>
    </source>
</evidence>
<keyword evidence="6" id="KW-0067">ATP-binding</keyword>
<keyword evidence="4" id="KW-0547">Nucleotide-binding</keyword>
<evidence type="ECO:0000313" key="13">
    <source>
        <dbReference type="EMBL" id="GEP67955.1"/>
    </source>
</evidence>
<comment type="catalytic activity">
    <reaction evidence="8">
        <text>L-seryl-[protein] + ATP = O-phospho-L-seryl-[protein] + ADP + H(+)</text>
        <dbReference type="Rhea" id="RHEA:17989"/>
        <dbReference type="Rhea" id="RHEA-COMP:9863"/>
        <dbReference type="Rhea" id="RHEA-COMP:11604"/>
        <dbReference type="ChEBI" id="CHEBI:15378"/>
        <dbReference type="ChEBI" id="CHEBI:29999"/>
        <dbReference type="ChEBI" id="CHEBI:30616"/>
        <dbReference type="ChEBI" id="CHEBI:83421"/>
        <dbReference type="ChEBI" id="CHEBI:456216"/>
        <dbReference type="EC" id="2.7.11.1"/>
    </reaction>
</comment>
<keyword evidence="14" id="KW-1185">Reference proteome</keyword>
<dbReference type="EC" id="2.7.11.1" evidence="1"/>
<dbReference type="Gene3D" id="3.30.200.20">
    <property type="entry name" value="Phosphorylase Kinase, domain 1"/>
    <property type="match status" value="1"/>
</dbReference>
<evidence type="ECO:0000256" key="10">
    <source>
        <dbReference type="SAM" id="Phobius"/>
    </source>
</evidence>
<evidence type="ECO:0000259" key="11">
    <source>
        <dbReference type="PROSITE" id="PS50011"/>
    </source>
</evidence>
<feature type="transmembrane region" description="Helical" evidence="10">
    <location>
        <begin position="375"/>
        <end position="394"/>
    </location>
</feature>
<dbReference type="PANTHER" id="PTHR43289:SF34">
    <property type="entry name" value="SERINE_THREONINE-PROTEIN KINASE YBDM-RELATED"/>
    <property type="match status" value="1"/>
</dbReference>
<evidence type="ECO:0000256" key="2">
    <source>
        <dbReference type="ARBA" id="ARBA00022527"/>
    </source>
</evidence>
<dbReference type="InterPro" id="IPR000719">
    <property type="entry name" value="Prot_kinase_dom"/>
</dbReference>
<dbReference type="PROSITE" id="PS50011">
    <property type="entry name" value="PROTEIN_KINASE_DOM"/>
    <property type="match status" value="1"/>
</dbReference>
<keyword evidence="3" id="KW-0808">Transferase</keyword>
<evidence type="ECO:0000259" key="12">
    <source>
        <dbReference type="PROSITE" id="PS51178"/>
    </source>
</evidence>
<reference evidence="13 14" key="1">
    <citation type="submission" date="2019-07" db="EMBL/GenBank/DDBJ databases">
        <title>Whole genome shotgun sequence of Cellulomonas soli NBRC 109434.</title>
        <authorList>
            <person name="Hosoyama A."/>
            <person name="Uohara A."/>
            <person name="Ohji S."/>
            <person name="Ichikawa N."/>
        </authorList>
    </citation>
    <scope>NUCLEOTIDE SEQUENCE [LARGE SCALE GENOMIC DNA]</scope>
    <source>
        <strain evidence="13 14">NBRC 109434</strain>
    </source>
</reference>
<dbReference type="Gene3D" id="1.10.510.10">
    <property type="entry name" value="Transferase(Phosphotransferase) domain 1"/>
    <property type="match status" value="1"/>
</dbReference>
<dbReference type="PROSITE" id="PS00108">
    <property type="entry name" value="PROTEIN_KINASE_ST"/>
    <property type="match status" value="1"/>
</dbReference>
<dbReference type="PROSITE" id="PS51178">
    <property type="entry name" value="PASTA"/>
    <property type="match status" value="3"/>
</dbReference>
<proteinExistence type="predicted"/>
<dbReference type="InterPro" id="IPR011009">
    <property type="entry name" value="Kinase-like_dom_sf"/>
</dbReference>
<accession>A0A512P9S3</accession>
<evidence type="ECO:0000256" key="6">
    <source>
        <dbReference type="ARBA" id="ARBA00022840"/>
    </source>
</evidence>
<feature type="domain" description="PASTA" evidence="12">
    <location>
        <begin position="607"/>
        <end position="671"/>
    </location>
</feature>
<dbReference type="NCBIfam" id="NF033483">
    <property type="entry name" value="PknB_PASTA_kin"/>
    <property type="match status" value="1"/>
</dbReference>
<dbReference type="GO" id="GO:0045717">
    <property type="term" value="P:negative regulation of fatty acid biosynthetic process"/>
    <property type="evidence" value="ECO:0007669"/>
    <property type="project" value="UniProtKB-ARBA"/>
</dbReference>
<keyword evidence="10" id="KW-1133">Transmembrane helix</keyword>
<dbReference type="FunFam" id="3.30.200.20:FF:000035">
    <property type="entry name" value="Serine/threonine protein kinase Stk1"/>
    <property type="match status" value="1"/>
</dbReference>
<evidence type="ECO:0000313" key="14">
    <source>
        <dbReference type="Proteomes" id="UP000321798"/>
    </source>
</evidence>
<evidence type="ECO:0000256" key="5">
    <source>
        <dbReference type="ARBA" id="ARBA00022777"/>
    </source>
</evidence>
<keyword evidence="5 13" id="KW-0418">Kinase</keyword>
<dbReference type="RefSeq" id="WP_146951728.1">
    <property type="nucleotide sequence ID" value="NZ_BAABBJ010000015.1"/>
</dbReference>
<feature type="domain" description="Protein kinase" evidence="11">
    <location>
        <begin position="18"/>
        <end position="284"/>
    </location>
</feature>
<sequence length="671" mass="69261">MGATVTDPLVGRLVDGRYEVVSRIARGGMATVYLAIDRRLDREVALKVMHAHLAEGASGLDFVARFRREARTAARLTHPGLVGVFDQGVDGETSYLTMEYIDGTNLRRRIGERGSLTLGDALGTAEHVLDALGAAHRNGLVHRDIKPENVLLADDGRIKLADFGLARAVTEVTATTTGTVMGTVAYLAPELVTRGTSDARTDVYACGILLYEMLTGVQPFVGETPIQVAFQHVNSDVPAPSDTVAWLPAEVDELVQALAARQPSDRPVDAAAALALVRRTRAALDEATLARRADVAPTVVLPSATDPEESAVAEPSDRSAPTPVATDADATTRLTLPAGALTPPQGATVALPIGTGLSPAAAVAPAARRRHRARWVVLTLLLVALAGLGTWWYGAFGPGAYTTVPAIVGQDEATATDLLTGAGLGADPTAAFDDTVPQGVVISADPGVGEDVRKDGSVSFVVSKGPDLVTVPDGVVGQPQAAATQALTDAGLTVDYGDPAYDDAAPLGNVLTATLPDDSPAEANAQVNRGTVVVLVLSNGPAPVTITSVVGASLDDATTELGRNALKVATTEAFSDTVAADVVISQDPAAGATVHRGDTVNLVVSKGPELFEVPDVMRQGVDAATKTLEDAGFKVETRKAAAYFGLGFVVGQTPEGGSMQPKGTTIVLSLT</sequence>
<name>A0A512P9S3_9CELL</name>
<evidence type="ECO:0000256" key="4">
    <source>
        <dbReference type="ARBA" id="ARBA00022741"/>
    </source>
</evidence>
<dbReference type="CDD" id="cd14014">
    <property type="entry name" value="STKc_PknB_like"/>
    <property type="match status" value="1"/>
</dbReference>
<organism evidence="13 14">
    <name type="scientific">Cellulomonas soli</name>
    <dbReference type="NCBI Taxonomy" id="931535"/>
    <lineage>
        <taxon>Bacteria</taxon>
        <taxon>Bacillati</taxon>
        <taxon>Actinomycetota</taxon>
        <taxon>Actinomycetes</taxon>
        <taxon>Micrococcales</taxon>
        <taxon>Cellulomonadaceae</taxon>
        <taxon>Cellulomonas</taxon>
    </lineage>
</organism>
<dbReference type="InterPro" id="IPR008271">
    <property type="entry name" value="Ser/Thr_kinase_AS"/>
</dbReference>
<dbReference type="GO" id="GO:0005524">
    <property type="term" value="F:ATP binding"/>
    <property type="evidence" value="ECO:0007669"/>
    <property type="project" value="UniProtKB-KW"/>
</dbReference>
<dbReference type="GO" id="GO:0004674">
    <property type="term" value="F:protein serine/threonine kinase activity"/>
    <property type="evidence" value="ECO:0007669"/>
    <property type="project" value="UniProtKB-KW"/>
</dbReference>
<dbReference type="EMBL" id="BKAL01000002">
    <property type="protein sequence ID" value="GEP67955.1"/>
    <property type="molecule type" value="Genomic_DNA"/>
</dbReference>
<dbReference type="Proteomes" id="UP000321798">
    <property type="component" value="Unassembled WGS sequence"/>
</dbReference>
<evidence type="ECO:0000256" key="9">
    <source>
        <dbReference type="SAM" id="MobiDB-lite"/>
    </source>
</evidence>
<dbReference type="InterPro" id="IPR005543">
    <property type="entry name" value="PASTA_dom"/>
</dbReference>
<dbReference type="Pfam" id="PF03793">
    <property type="entry name" value="PASTA"/>
    <property type="match status" value="3"/>
</dbReference>
<gene>
    <name evidence="13" type="primary">pknA</name>
    <name evidence="13" type="ORF">CSO01_06700</name>
</gene>
<keyword evidence="10" id="KW-0812">Transmembrane</keyword>
<dbReference type="FunFam" id="1.10.510.10:FF:000021">
    <property type="entry name" value="Serine/threonine protein kinase"/>
    <property type="match status" value="1"/>
</dbReference>
<comment type="catalytic activity">
    <reaction evidence="7">
        <text>L-threonyl-[protein] + ATP = O-phospho-L-threonyl-[protein] + ADP + H(+)</text>
        <dbReference type="Rhea" id="RHEA:46608"/>
        <dbReference type="Rhea" id="RHEA-COMP:11060"/>
        <dbReference type="Rhea" id="RHEA-COMP:11605"/>
        <dbReference type="ChEBI" id="CHEBI:15378"/>
        <dbReference type="ChEBI" id="CHEBI:30013"/>
        <dbReference type="ChEBI" id="CHEBI:30616"/>
        <dbReference type="ChEBI" id="CHEBI:61977"/>
        <dbReference type="ChEBI" id="CHEBI:456216"/>
        <dbReference type="EC" id="2.7.11.1"/>
    </reaction>
</comment>
<dbReference type="SMART" id="SM00220">
    <property type="entry name" value="S_TKc"/>
    <property type="match status" value="1"/>
</dbReference>
<dbReference type="CDD" id="cd06577">
    <property type="entry name" value="PASTA_pknB"/>
    <property type="match status" value="4"/>
</dbReference>
<dbReference type="SUPFAM" id="SSF56112">
    <property type="entry name" value="Protein kinase-like (PK-like)"/>
    <property type="match status" value="1"/>
</dbReference>
<evidence type="ECO:0000256" key="1">
    <source>
        <dbReference type="ARBA" id="ARBA00012513"/>
    </source>
</evidence>
<feature type="domain" description="PASTA" evidence="12">
    <location>
        <begin position="398"/>
        <end position="464"/>
    </location>
</feature>
<dbReference type="SMART" id="SM00740">
    <property type="entry name" value="PASTA"/>
    <property type="match status" value="4"/>
</dbReference>
<feature type="domain" description="PASTA" evidence="12">
    <location>
        <begin position="540"/>
        <end position="606"/>
    </location>
</feature>
<dbReference type="Gene3D" id="3.30.10.20">
    <property type="match status" value="4"/>
</dbReference>
<feature type="region of interest" description="Disordered" evidence="9">
    <location>
        <begin position="301"/>
        <end position="326"/>
    </location>
</feature>
<keyword evidence="2 13" id="KW-0723">Serine/threonine-protein kinase</keyword>
<comment type="caution">
    <text evidence="13">The sequence shown here is derived from an EMBL/GenBank/DDBJ whole genome shotgun (WGS) entry which is preliminary data.</text>
</comment>
<dbReference type="AlphaFoldDB" id="A0A512P9S3"/>
<protein>
    <recommendedName>
        <fullName evidence="1">non-specific serine/threonine protein kinase</fullName>
        <ecNumber evidence="1">2.7.11.1</ecNumber>
    </recommendedName>
</protein>
<evidence type="ECO:0000256" key="8">
    <source>
        <dbReference type="ARBA" id="ARBA00048679"/>
    </source>
</evidence>
<dbReference type="OrthoDB" id="9762169at2"/>
<dbReference type="Pfam" id="PF00069">
    <property type="entry name" value="Pkinase"/>
    <property type="match status" value="1"/>
</dbReference>
<keyword evidence="10" id="KW-0472">Membrane</keyword>
<dbReference type="PANTHER" id="PTHR43289">
    <property type="entry name" value="MITOGEN-ACTIVATED PROTEIN KINASE KINASE KINASE 20-RELATED"/>
    <property type="match status" value="1"/>
</dbReference>